<dbReference type="AlphaFoldDB" id="A0A329SY56"/>
<protein>
    <submittedName>
        <fullName evidence="2">Uncharacterized protein</fullName>
    </submittedName>
</protein>
<evidence type="ECO:0000313" key="1">
    <source>
        <dbReference type="EMBL" id="KAG2951793.1"/>
    </source>
</evidence>
<evidence type="ECO:0000313" key="2">
    <source>
        <dbReference type="EMBL" id="RAW41664.1"/>
    </source>
</evidence>
<dbReference type="VEuPathDB" id="FungiDB:PC110_g2131"/>
<name>A0A329SY56_9STRA</name>
<accession>A0A329SY56</accession>
<evidence type="ECO:0000313" key="3">
    <source>
        <dbReference type="Proteomes" id="UP000251314"/>
    </source>
</evidence>
<keyword evidence="3" id="KW-1185">Reference proteome</keyword>
<dbReference type="EMBL" id="MJFZ01000026">
    <property type="protein sequence ID" value="RAW41664.1"/>
    <property type="molecule type" value="Genomic_DNA"/>
</dbReference>
<dbReference type="Proteomes" id="UP000736787">
    <property type="component" value="Unassembled WGS sequence"/>
</dbReference>
<reference evidence="1" key="2">
    <citation type="submission" date="2018-10" db="EMBL/GenBank/DDBJ databases">
        <title>Effector identification in a new, highly contiguous assembly of the strawberry crown rot pathogen Phytophthora cactorum.</title>
        <authorList>
            <person name="Armitage A.D."/>
            <person name="Nellist C.F."/>
            <person name="Bates H."/>
            <person name="Vickerstaff R.J."/>
            <person name="Harrison R.J."/>
        </authorList>
    </citation>
    <scope>NUCLEOTIDE SEQUENCE</scope>
    <source>
        <strain evidence="1">4040</strain>
    </source>
</reference>
<dbReference type="Proteomes" id="UP000251314">
    <property type="component" value="Unassembled WGS sequence"/>
</dbReference>
<comment type="caution">
    <text evidence="2">The sequence shown here is derived from an EMBL/GenBank/DDBJ whole genome shotgun (WGS) entry which is preliminary data.</text>
</comment>
<proteinExistence type="predicted"/>
<dbReference type="EMBL" id="RCMK01000047">
    <property type="protein sequence ID" value="KAG2951793.1"/>
    <property type="molecule type" value="Genomic_DNA"/>
</dbReference>
<organism evidence="2 3">
    <name type="scientific">Phytophthora cactorum</name>
    <dbReference type="NCBI Taxonomy" id="29920"/>
    <lineage>
        <taxon>Eukaryota</taxon>
        <taxon>Sar</taxon>
        <taxon>Stramenopiles</taxon>
        <taxon>Oomycota</taxon>
        <taxon>Peronosporomycetes</taxon>
        <taxon>Peronosporales</taxon>
        <taxon>Peronosporaceae</taxon>
        <taxon>Phytophthora</taxon>
    </lineage>
</organism>
<sequence>MQPGRAPSVLCPERCRGCEGEPHLTLAVGKKSAESEVGEVADVYYVADVERNIISYGKFDEKGYTLTCRDVQRVIAAKDGGAVAFDVGRWRNVLIVQGSVERIRELAADVIMVTLEQEANTPNDGSNAVQKGTLVEFHKRTGLLSFDAVERLESDPISGIEYTDHRRVNCLVCKGSRPKFDSRVRIAAISRLTTE</sequence>
<gene>
    <name evidence="2" type="ORF">PC110_g2131</name>
    <name evidence="1" type="ORF">PC117_g3362</name>
</gene>
<dbReference type="OrthoDB" id="10303571at2759"/>
<reference evidence="2 3" key="1">
    <citation type="submission" date="2018-01" db="EMBL/GenBank/DDBJ databases">
        <title>Draft genome of the strawberry crown rot pathogen Phytophthora cactorum.</title>
        <authorList>
            <person name="Armitage A.D."/>
            <person name="Lysoe E."/>
            <person name="Nellist C.F."/>
            <person name="Harrison R.J."/>
            <person name="Brurberg M.B."/>
        </authorList>
    </citation>
    <scope>NUCLEOTIDE SEQUENCE [LARGE SCALE GENOMIC DNA]</scope>
    <source>
        <strain evidence="2 3">10300</strain>
    </source>
</reference>